<evidence type="ECO:0000256" key="1">
    <source>
        <dbReference type="SAM" id="Phobius"/>
    </source>
</evidence>
<evidence type="ECO:0000313" key="3">
    <source>
        <dbReference type="Proteomes" id="UP000835052"/>
    </source>
</evidence>
<accession>A0A8S1GY19</accession>
<feature type="transmembrane region" description="Helical" evidence="1">
    <location>
        <begin position="74"/>
        <end position="96"/>
    </location>
</feature>
<keyword evidence="3" id="KW-1185">Reference proteome</keyword>
<comment type="caution">
    <text evidence="2">The sequence shown here is derived from an EMBL/GenBank/DDBJ whole genome shotgun (WGS) entry which is preliminary data.</text>
</comment>
<organism evidence="2 3">
    <name type="scientific">Caenorhabditis auriculariae</name>
    <dbReference type="NCBI Taxonomy" id="2777116"/>
    <lineage>
        <taxon>Eukaryota</taxon>
        <taxon>Metazoa</taxon>
        <taxon>Ecdysozoa</taxon>
        <taxon>Nematoda</taxon>
        <taxon>Chromadorea</taxon>
        <taxon>Rhabditida</taxon>
        <taxon>Rhabditina</taxon>
        <taxon>Rhabditomorpha</taxon>
        <taxon>Rhabditoidea</taxon>
        <taxon>Rhabditidae</taxon>
        <taxon>Peloderinae</taxon>
        <taxon>Caenorhabditis</taxon>
    </lineage>
</organism>
<feature type="transmembrane region" description="Helical" evidence="1">
    <location>
        <begin position="108"/>
        <end position="125"/>
    </location>
</feature>
<dbReference type="OrthoDB" id="5799156at2759"/>
<dbReference type="EMBL" id="CAJGYM010000006">
    <property type="protein sequence ID" value="CAD6187398.1"/>
    <property type="molecule type" value="Genomic_DNA"/>
</dbReference>
<keyword evidence="1" id="KW-0812">Transmembrane</keyword>
<keyword evidence="1" id="KW-0472">Membrane</keyword>
<name>A0A8S1GY19_9PELO</name>
<sequence>MSRLRSDTFIKPGSESSFDSEELSARRLNDITGCGITMVDIGLAFFPIISGTIAVSFLTFALVHHSAVSLKPFIIHQVIFLIVSISIFAFYILLLFRQPVAVNFINLAANYSSTALFLSNVAGVMRLVVGFLFVAQISVNVFCLHIALGLYMILDNVVRYVSADCTEVI</sequence>
<dbReference type="AlphaFoldDB" id="A0A8S1GY19"/>
<feature type="transmembrane region" description="Helical" evidence="1">
    <location>
        <begin position="131"/>
        <end position="154"/>
    </location>
</feature>
<gene>
    <name evidence="2" type="ORF">CAUJ_LOCUS3317</name>
</gene>
<dbReference type="Proteomes" id="UP000835052">
    <property type="component" value="Unassembled WGS sequence"/>
</dbReference>
<feature type="transmembrane region" description="Helical" evidence="1">
    <location>
        <begin position="36"/>
        <end position="62"/>
    </location>
</feature>
<reference evidence="2" key="1">
    <citation type="submission" date="2020-10" db="EMBL/GenBank/DDBJ databases">
        <authorList>
            <person name="Kikuchi T."/>
        </authorList>
    </citation>
    <scope>NUCLEOTIDE SEQUENCE</scope>
    <source>
        <strain evidence="2">NKZ352</strain>
    </source>
</reference>
<evidence type="ECO:0000313" key="2">
    <source>
        <dbReference type="EMBL" id="CAD6187398.1"/>
    </source>
</evidence>
<protein>
    <submittedName>
        <fullName evidence="2">Uncharacterized protein</fullName>
    </submittedName>
</protein>
<proteinExistence type="predicted"/>
<keyword evidence="1" id="KW-1133">Transmembrane helix</keyword>